<evidence type="ECO:0008006" key="4">
    <source>
        <dbReference type="Google" id="ProtNLM"/>
    </source>
</evidence>
<keyword evidence="1" id="KW-1133">Transmembrane helix</keyword>
<feature type="transmembrane region" description="Helical" evidence="1">
    <location>
        <begin position="147"/>
        <end position="164"/>
    </location>
</feature>
<feature type="transmembrane region" description="Helical" evidence="1">
    <location>
        <begin position="218"/>
        <end position="240"/>
    </location>
</feature>
<feature type="transmembrane region" description="Helical" evidence="1">
    <location>
        <begin position="171"/>
        <end position="198"/>
    </location>
</feature>
<feature type="transmembrane region" description="Helical" evidence="1">
    <location>
        <begin position="398"/>
        <end position="415"/>
    </location>
</feature>
<dbReference type="AlphaFoldDB" id="A0A841L139"/>
<reference evidence="2 3" key="1">
    <citation type="submission" date="2020-08" db="EMBL/GenBank/DDBJ databases">
        <title>Genomic Encyclopedia of Type Strains, Phase IV (KMG-IV): sequencing the most valuable type-strain genomes for metagenomic binning, comparative biology and taxonomic classification.</title>
        <authorList>
            <person name="Goeker M."/>
        </authorList>
    </citation>
    <scope>NUCLEOTIDE SEQUENCE [LARGE SCALE GENOMIC DNA]</scope>
    <source>
        <strain evidence="2 3">DSM 102189</strain>
    </source>
</reference>
<feature type="transmembrane region" description="Helical" evidence="1">
    <location>
        <begin position="451"/>
        <end position="470"/>
    </location>
</feature>
<feature type="transmembrane region" description="Helical" evidence="1">
    <location>
        <begin position="123"/>
        <end position="141"/>
    </location>
</feature>
<proteinExistence type="predicted"/>
<organism evidence="2 3">
    <name type="scientific">Polymorphobacter multimanifer</name>
    <dbReference type="NCBI Taxonomy" id="1070431"/>
    <lineage>
        <taxon>Bacteria</taxon>
        <taxon>Pseudomonadati</taxon>
        <taxon>Pseudomonadota</taxon>
        <taxon>Alphaproteobacteria</taxon>
        <taxon>Sphingomonadales</taxon>
        <taxon>Sphingosinicellaceae</taxon>
        <taxon>Polymorphobacter</taxon>
    </lineage>
</organism>
<evidence type="ECO:0000313" key="2">
    <source>
        <dbReference type="EMBL" id="MBB6226274.1"/>
    </source>
</evidence>
<protein>
    <recommendedName>
        <fullName evidence="4">Glycosyltransferase RgtA/B/C/D-like domain-containing protein</fullName>
    </recommendedName>
</protein>
<dbReference type="RefSeq" id="WP_184194688.1">
    <property type="nucleotide sequence ID" value="NZ_BMOX01000072.1"/>
</dbReference>
<keyword evidence="1" id="KW-0472">Membrane</keyword>
<comment type="caution">
    <text evidence="2">The sequence shown here is derived from an EMBL/GenBank/DDBJ whole genome shotgun (WGS) entry which is preliminary data.</text>
</comment>
<evidence type="ECO:0000256" key="1">
    <source>
        <dbReference type="SAM" id="Phobius"/>
    </source>
</evidence>
<sequence>MGLLAIPVVCAMSLWNGHPLVYEDSLAYIERPATVAAALGFDTQWANDRKLALLVDKSGEAINPAAGGATVQSGRSLYYGSVAWLLTLVGGLWAVVIAQAALLGIVVAMLWYRCLGLRSHGGFIGVLLGLALATSAGVFANFVMPDILAGILILSMAMLLAFWRRLSRAEAAFLFVVAVFATLSHVSHLIVAAAVLSLAALLKLARPARLRFELPNPALGAAAAITFFGIAGTLAFGIVVKSVTGRTPTHLPHFTAHLVQQPMLAEFLRQNCTPPQPRWAVCAYRNRLPLVWTDFLFNKDAAQGSFATADPLQRRAISEQDVPLALAVLRSDPLRMAGMMLGESGRQLAQFSYEDLSPQTKRRFIDTSFPPRVREDIHQSRLWHDDSALWAGSRIQQIVVLLALPLLLFALHGLARSRNVSNAVLLAAIVCSGVVFNAIVCGVLASPYDRFQARVIWLVPLLAITLFAALRTREASVPTVE</sequence>
<gene>
    <name evidence="2" type="ORF">FHS79_000428</name>
</gene>
<keyword evidence="3" id="KW-1185">Reference proteome</keyword>
<evidence type="ECO:0000313" key="3">
    <source>
        <dbReference type="Proteomes" id="UP000538147"/>
    </source>
</evidence>
<feature type="transmembrane region" description="Helical" evidence="1">
    <location>
        <begin position="421"/>
        <end position="444"/>
    </location>
</feature>
<accession>A0A841L139</accession>
<feature type="transmembrane region" description="Helical" evidence="1">
    <location>
        <begin position="82"/>
        <end position="111"/>
    </location>
</feature>
<dbReference type="EMBL" id="JACIIV010000003">
    <property type="protein sequence ID" value="MBB6226274.1"/>
    <property type="molecule type" value="Genomic_DNA"/>
</dbReference>
<name>A0A841L139_9SPHN</name>
<dbReference type="Proteomes" id="UP000538147">
    <property type="component" value="Unassembled WGS sequence"/>
</dbReference>
<keyword evidence="1" id="KW-0812">Transmembrane</keyword>